<evidence type="ECO:0000313" key="1">
    <source>
        <dbReference type="EMBL" id="OGK17246.1"/>
    </source>
</evidence>
<dbReference type="Pfam" id="PF02585">
    <property type="entry name" value="PIG-L"/>
    <property type="match status" value="1"/>
</dbReference>
<dbReference type="PANTHER" id="PTHR12993">
    <property type="entry name" value="N-ACETYLGLUCOSAMINYL-PHOSPHATIDYLINOSITOL DE-N-ACETYLASE-RELATED"/>
    <property type="match status" value="1"/>
</dbReference>
<protein>
    <recommendedName>
        <fullName evidence="3">PIG-L family deacetylase</fullName>
    </recommendedName>
</protein>
<organism evidence="1 2">
    <name type="scientific">Candidatus Roizmanbacteria bacterium RIFCSPHIGHO2_01_FULL_39_12b</name>
    <dbReference type="NCBI Taxonomy" id="1802030"/>
    <lineage>
        <taxon>Bacteria</taxon>
        <taxon>Candidatus Roizmaniibacteriota</taxon>
    </lineage>
</organism>
<evidence type="ECO:0000313" key="2">
    <source>
        <dbReference type="Proteomes" id="UP000178372"/>
    </source>
</evidence>
<dbReference type="GO" id="GO:0016811">
    <property type="term" value="F:hydrolase activity, acting on carbon-nitrogen (but not peptide) bonds, in linear amides"/>
    <property type="evidence" value="ECO:0007669"/>
    <property type="project" value="TreeGrafter"/>
</dbReference>
<sequence length="218" mass="24801">MKTLVCVFAHPDDESFGPGGTIALWSKKYEITVICATAGEAGQHGPYSKREIGNIRKKELQRSAKILGVKKVIFLGFKDGALCNANYHKLVEKAKEYIDKIKPDTLLTFEPRGVSGHIDHVTMSMVTSFIFERTNYIKSLYYYCLSEAKRDKFAGKYFIYVPPGYNNSEIDLTVDIKPVWKIKTKAMYTHNSQKHDADRVLSLTADLPKEEHFLVLKK</sequence>
<dbReference type="EMBL" id="MFZF01000002">
    <property type="protein sequence ID" value="OGK17246.1"/>
    <property type="molecule type" value="Genomic_DNA"/>
</dbReference>
<dbReference type="SUPFAM" id="SSF102588">
    <property type="entry name" value="LmbE-like"/>
    <property type="match status" value="1"/>
</dbReference>
<dbReference type="Gene3D" id="3.40.50.10320">
    <property type="entry name" value="LmbE-like"/>
    <property type="match status" value="1"/>
</dbReference>
<accession>A0A1F7GED9</accession>
<dbReference type="InterPro" id="IPR003737">
    <property type="entry name" value="GlcNAc_PI_deacetylase-related"/>
</dbReference>
<comment type="caution">
    <text evidence="1">The sequence shown here is derived from an EMBL/GenBank/DDBJ whole genome shotgun (WGS) entry which is preliminary data.</text>
</comment>
<evidence type="ECO:0008006" key="3">
    <source>
        <dbReference type="Google" id="ProtNLM"/>
    </source>
</evidence>
<dbReference type="AlphaFoldDB" id="A0A1F7GED9"/>
<gene>
    <name evidence="1" type="ORF">A2690_02260</name>
</gene>
<name>A0A1F7GED9_9BACT</name>
<reference evidence="1 2" key="1">
    <citation type="journal article" date="2016" name="Nat. Commun.">
        <title>Thousands of microbial genomes shed light on interconnected biogeochemical processes in an aquifer system.</title>
        <authorList>
            <person name="Anantharaman K."/>
            <person name="Brown C.T."/>
            <person name="Hug L.A."/>
            <person name="Sharon I."/>
            <person name="Castelle C.J."/>
            <person name="Probst A.J."/>
            <person name="Thomas B.C."/>
            <person name="Singh A."/>
            <person name="Wilkins M.J."/>
            <person name="Karaoz U."/>
            <person name="Brodie E.L."/>
            <person name="Williams K.H."/>
            <person name="Hubbard S.S."/>
            <person name="Banfield J.F."/>
        </authorList>
    </citation>
    <scope>NUCLEOTIDE SEQUENCE [LARGE SCALE GENOMIC DNA]</scope>
</reference>
<dbReference type="InterPro" id="IPR024078">
    <property type="entry name" value="LmbE-like_dom_sf"/>
</dbReference>
<proteinExistence type="predicted"/>
<dbReference type="PANTHER" id="PTHR12993:SF11">
    <property type="entry name" value="N-ACETYLGLUCOSAMINYL-PHOSPHATIDYLINOSITOL DE-N-ACETYLASE"/>
    <property type="match status" value="1"/>
</dbReference>
<dbReference type="Proteomes" id="UP000178372">
    <property type="component" value="Unassembled WGS sequence"/>
</dbReference>